<evidence type="ECO:0000256" key="4">
    <source>
        <dbReference type="ARBA" id="ARBA00023065"/>
    </source>
</evidence>
<evidence type="ECO:0000259" key="5">
    <source>
        <dbReference type="SMART" id="SM00237"/>
    </source>
</evidence>
<protein>
    <recommendedName>
        <fullName evidence="5">Calx-beta domain-containing protein</fullName>
    </recommendedName>
</protein>
<evidence type="ECO:0000256" key="2">
    <source>
        <dbReference type="ARBA" id="ARBA00022737"/>
    </source>
</evidence>
<name>A0A382IPX4_9ZZZZ</name>
<dbReference type="SUPFAM" id="SSF141072">
    <property type="entry name" value="CalX-like"/>
    <property type="match status" value="2"/>
</dbReference>
<dbReference type="Gene3D" id="2.80.10.50">
    <property type="match status" value="2"/>
</dbReference>
<feature type="non-terminal residue" evidence="6">
    <location>
        <position position="356"/>
    </location>
</feature>
<dbReference type="PANTHER" id="PTHR11878:SF65">
    <property type="entry name" value="NA_CA-EXCHANGE PROTEIN, ISOFORM G"/>
    <property type="match status" value="1"/>
</dbReference>
<evidence type="ECO:0000256" key="3">
    <source>
        <dbReference type="ARBA" id="ARBA00022837"/>
    </source>
</evidence>
<keyword evidence="4" id="KW-0813">Transport</keyword>
<dbReference type="InterPro" id="IPR003644">
    <property type="entry name" value="Calx_beta"/>
</dbReference>
<reference evidence="6" key="1">
    <citation type="submission" date="2018-05" db="EMBL/GenBank/DDBJ databases">
        <authorList>
            <person name="Lanie J.A."/>
            <person name="Ng W.-L."/>
            <person name="Kazmierczak K.M."/>
            <person name="Andrzejewski T.M."/>
            <person name="Davidsen T.M."/>
            <person name="Wayne K.J."/>
            <person name="Tettelin H."/>
            <person name="Glass J.I."/>
            <person name="Rusch D."/>
            <person name="Podicherti R."/>
            <person name="Tsui H.-C.T."/>
            <person name="Winkler M.E."/>
        </authorList>
    </citation>
    <scope>NUCLEOTIDE SEQUENCE</scope>
</reference>
<dbReference type="InterPro" id="IPR051171">
    <property type="entry name" value="CaCA"/>
</dbReference>
<keyword evidence="2" id="KW-0677">Repeat</keyword>
<dbReference type="AlphaFoldDB" id="A0A382IPX4"/>
<dbReference type="InterPro" id="IPR038081">
    <property type="entry name" value="CalX-like_sf"/>
</dbReference>
<dbReference type="PANTHER" id="PTHR11878">
    <property type="entry name" value="SODIUM/CALCIUM EXCHANGER"/>
    <property type="match status" value="1"/>
</dbReference>
<dbReference type="GO" id="GO:0030001">
    <property type="term" value="P:metal ion transport"/>
    <property type="evidence" value="ECO:0007669"/>
    <property type="project" value="TreeGrafter"/>
</dbReference>
<keyword evidence="1" id="KW-0732">Signal</keyword>
<dbReference type="EMBL" id="UINC01068888">
    <property type="protein sequence ID" value="SVC01844.1"/>
    <property type="molecule type" value="Genomic_DNA"/>
</dbReference>
<organism evidence="6">
    <name type="scientific">marine metagenome</name>
    <dbReference type="NCBI Taxonomy" id="408172"/>
    <lineage>
        <taxon>unclassified sequences</taxon>
        <taxon>metagenomes</taxon>
        <taxon>ecological metagenomes</taxon>
    </lineage>
</organism>
<dbReference type="Pfam" id="PF17164">
    <property type="entry name" value="DUF5122"/>
    <property type="match status" value="2"/>
</dbReference>
<dbReference type="SMART" id="SM00237">
    <property type="entry name" value="Calx_beta"/>
    <property type="match status" value="1"/>
</dbReference>
<evidence type="ECO:0000313" key="6">
    <source>
        <dbReference type="EMBL" id="SVC01844.1"/>
    </source>
</evidence>
<accession>A0A382IPX4</accession>
<dbReference type="GO" id="GO:0007154">
    <property type="term" value="P:cell communication"/>
    <property type="evidence" value="ECO:0007669"/>
    <property type="project" value="InterPro"/>
</dbReference>
<proteinExistence type="predicted"/>
<dbReference type="GO" id="GO:0016020">
    <property type="term" value="C:membrane"/>
    <property type="evidence" value="ECO:0007669"/>
    <property type="project" value="InterPro"/>
</dbReference>
<dbReference type="InterPro" id="IPR013431">
    <property type="entry name" value="Delta_60_rpt"/>
</dbReference>
<dbReference type="Pfam" id="PF03160">
    <property type="entry name" value="Calx-beta"/>
    <property type="match status" value="1"/>
</dbReference>
<dbReference type="Gene3D" id="2.60.40.2030">
    <property type="match status" value="2"/>
</dbReference>
<keyword evidence="4" id="KW-0406">Ion transport</keyword>
<evidence type="ECO:0000256" key="1">
    <source>
        <dbReference type="ARBA" id="ARBA00022729"/>
    </source>
</evidence>
<sequence length="356" mass="38028">MSWAHQDVEEKEIQIPIIDNNDVEAAETFEVTLANPMNVILGQSNQIIVSVEDDDDAGEVVLGESDYFLNENGAELTVYVKRQGGAKGNIKVDYSLSDGTASSVGDFPDYVISSGTLYFEDGQNGQSITVQILDDFATENTEFFNLTLSNPAQGAVIGSPAQAKINIVDDETVNVPAGSIDTFFDTGVGVRVNGPIEVIKRDSENNLLLAGEFTVINGILRKGIAKLSDKGELDNEFNVEEGTNGLIKDIFPMSDGSMIVVGDFTKVGGTVRNRIAKINSDGYLNDSFDPGSGFDGGVHSIVPLSDGTLLIVGRFQNYKGKTRRGLVVVDSNALDVTPWSGQMGSAGAVYSAVQLH</sequence>
<keyword evidence="3" id="KW-0106">Calcium</keyword>
<feature type="domain" description="Calx-beta" evidence="5">
    <location>
        <begin position="47"/>
        <end position="149"/>
    </location>
</feature>
<gene>
    <name evidence="6" type="ORF">METZ01_LOCUS254698</name>
</gene>